<evidence type="ECO:0000313" key="2">
    <source>
        <dbReference type="EMBL" id="RUP51434.1"/>
    </source>
</evidence>
<evidence type="ECO:0000313" key="3">
    <source>
        <dbReference type="Proteomes" id="UP000268093"/>
    </source>
</evidence>
<gene>
    <name evidence="2" type="ORF">BC936DRAFT_148152</name>
</gene>
<dbReference type="EMBL" id="RBNI01000726">
    <property type="protein sequence ID" value="RUP51434.1"/>
    <property type="molecule type" value="Genomic_DNA"/>
</dbReference>
<reference evidence="2 3" key="1">
    <citation type="journal article" date="2018" name="New Phytol.">
        <title>Phylogenomics of Endogonaceae and evolution of mycorrhizas within Mucoromycota.</title>
        <authorList>
            <person name="Chang Y."/>
            <person name="Desiro A."/>
            <person name="Na H."/>
            <person name="Sandor L."/>
            <person name="Lipzen A."/>
            <person name="Clum A."/>
            <person name="Barry K."/>
            <person name="Grigoriev I.V."/>
            <person name="Martin F.M."/>
            <person name="Stajich J.E."/>
            <person name="Smith M.E."/>
            <person name="Bonito G."/>
            <person name="Spatafora J.W."/>
        </authorList>
    </citation>
    <scope>NUCLEOTIDE SEQUENCE [LARGE SCALE GENOMIC DNA]</scope>
    <source>
        <strain evidence="2 3">GMNB39</strain>
    </source>
</reference>
<dbReference type="AlphaFoldDB" id="A0A433DKK6"/>
<keyword evidence="3" id="KW-1185">Reference proteome</keyword>
<sequence length="68" mass="7833">MWREERDVAFTKTLRIVERDKARNKELSLATRNGHQPSSRFGKPRATAPLPNIHSQCIHATGRTTNFM</sequence>
<organism evidence="2 3">
    <name type="scientific">Jimgerdemannia flammicorona</name>
    <dbReference type="NCBI Taxonomy" id="994334"/>
    <lineage>
        <taxon>Eukaryota</taxon>
        <taxon>Fungi</taxon>
        <taxon>Fungi incertae sedis</taxon>
        <taxon>Mucoromycota</taxon>
        <taxon>Mucoromycotina</taxon>
        <taxon>Endogonomycetes</taxon>
        <taxon>Endogonales</taxon>
        <taxon>Endogonaceae</taxon>
        <taxon>Jimgerdemannia</taxon>
    </lineage>
</organism>
<dbReference type="Proteomes" id="UP000268093">
    <property type="component" value="Unassembled WGS sequence"/>
</dbReference>
<evidence type="ECO:0000256" key="1">
    <source>
        <dbReference type="SAM" id="MobiDB-lite"/>
    </source>
</evidence>
<feature type="region of interest" description="Disordered" evidence="1">
    <location>
        <begin position="28"/>
        <end position="55"/>
    </location>
</feature>
<name>A0A433DKK6_9FUNG</name>
<protein>
    <submittedName>
        <fullName evidence="2">Uncharacterized protein</fullName>
    </submittedName>
</protein>
<accession>A0A433DKK6</accession>
<proteinExistence type="predicted"/>
<comment type="caution">
    <text evidence="2">The sequence shown here is derived from an EMBL/GenBank/DDBJ whole genome shotgun (WGS) entry which is preliminary data.</text>
</comment>
<feature type="compositionally biased region" description="Polar residues" evidence="1">
    <location>
        <begin position="30"/>
        <end position="39"/>
    </location>
</feature>